<dbReference type="Proteomes" id="UP001188597">
    <property type="component" value="Unassembled WGS sequence"/>
</dbReference>
<gene>
    <name evidence="2" type="ORF">RJ639_019726</name>
</gene>
<dbReference type="EMBL" id="JAVXUP010002276">
    <property type="protein sequence ID" value="KAK3004310.1"/>
    <property type="molecule type" value="Genomic_DNA"/>
</dbReference>
<dbReference type="AlphaFoldDB" id="A0AA88VC60"/>
<proteinExistence type="predicted"/>
<dbReference type="GO" id="GO:0009451">
    <property type="term" value="P:RNA modification"/>
    <property type="evidence" value="ECO:0007669"/>
    <property type="project" value="InterPro"/>
</dbReference>
<reference evidence="2" key="1">
    <citation type="submission" date="2022-12" db="EMBL/GenBank/DDBJ databases">
        <title>Draft genome assemblies for two species of Escallonia (Escalloniales).</title>
        <authorList>
            <person name="Chanderbali A."/>
            <person name="Dervinis C."/>
            <person name="Anghel I."/>
            <person name="Soltis D."/>
            <person name="Soltis P."/>
            <person name="Zapata F."/>
        </authorList>
    </citation>
    <scope>NUCLEOTIDE SEQUENCE</scope>
    <source>
        <strain evidence="2">UCBG64.0493</strain>
        <tissue evidence="2">Leaf</tissue>
    </source>
</reference>
<comment type="caution">
    <text evidence="2">The sequence shown here is derived from an EMBL/GenBank/DDBJ whole genome shotgun (WGS) entry which is preliminary data.</text>
</comment>
<dbReference type="InterPro" id="IPR011990">
    <property type="entry name" value="TPR-like_helical_dom_sf"/>
</dbReference>
<dbReference type="GO" id="GO:0003723">
    <property type="term" value="F:RNA binding"/>
    <property type="evidence" value="ECO:0007669"/>
    <property type="project" value="InterPro"/>
</dbReference>
<dbReference type="PANTHER" id="PTHR24015:SF1922">
    <property type="entry name" value="OS07G0239600 PROTEIN"/>
    <property type="match status" value="1"/>
</dbReference>
<organism evidence="2 3">
    <name type="scientific">Escallonia herrerae</name>
    <dbReference type="NCBI Taxonomy" id="1293975"/>
    <lineage>
        <taxon>Eukaryota</taxon>
        <taxon>Viridiplantae</taxon>
        <taxon>Streptophyta</taxon>
        <taxon>Embryophyta</taxon>
        <taxon>Tracheophyta</taxon>
        <taxon>Spermatophyta</taxon>
        <taxon>Magnoliopsida</taxon>
        <taxon>eudicotyledons</taxon>
        <taxon>Gunneridae</taxon>
        <taxon>Pentapetalae</taxon>
        <taxon>asterids</taxon>
        <taxon>campanulids</taxon>
        <taxon>Escalloniales</taxon>
        <taxon>Escalloniaceae</taxon>
        <taxon>Escallonia</taxon>
    </lineage>
</organism>
<evidence type="ECO:0000313" key="3">
    <source>
        <dbReference type="Proteomes" id="UP001188597"/>
    </source>
</evidence>
<name>A0AA88VC60_9ASTE</name>
<dbReference type="Gene3D" id="1.25.40.10">
    <property type="entry name" value="Tetratricopeptide repeat domain"/>
    <property type="match status" value="1"/>
</dbReference>
<evidence type="ECO:0008006" key="4">
    <source>
        <dbReference type="Google" id="ProtNLM"/>
    </source>
</evidence>
<dbReference type="Pfam" id="PF01535">
    <property type="entry name" value="PPR"/>
    <property type="match status" value="1"/>
</dbReference>
<dbReference type="PANTHER" id="PTHR24015">
    <property type="entry name" value="OS07G0578800 PROTEIN-RELATED"/>
    <property type="match status" value="1"/>
</dbReference>
<evidence type="ECO:0000256" key="1">
    <source>
        <dbReference type="ARBA" id="ARBA00022737"/>
    </source>
</evidence>
<keyword evidence="1" id="KW-0677">Repeat</keyword>
<evidence type="ECO:0000313" key="2">
    <source>
        <dbReference type="EMBL" id="KAK3004310.1"/>
    </source>
</evidence>
<protein>
    <recommendedName>
        <fullName evidence="4">Pentatricopeptide repeat-containing protein</fullName>
    </recommendedName>
</protein>
<sequence>MCCKCGQLKKASLILKILPQAIERVNISIALATAKCGRLDDALSIFVQADVRNIVLWTSMIFSYTFNGHGKEAIWIFKCIRRVLFQMR</sequence>
<keyword evidence="3" id="KW-1185">Reference proteome</keyword>
<dbReference type="InterPro" id="IPR002885">
    <property type="entry name" value="PPR_rpt"/>
</dbReference>
<dbReference type="InterPro" id="IPR046960">
    <property type="entry name" value="PPR_At4g14850-like_plant"/>
</dbReference>
<accession>A0AA88VC60</accession>